<gene>
    <name evidence="2" type="ORF">DFH07DRAFT_782548</name>
</gene>
<name>A0AAD7HSA1_9AGAR</name>
<feature type="region of interest" description="Disordered" evidence="1">
    <location>
        <begin position="42"/>
        <end position="129"/>
    </location>
</feature>
<dbReference type="EMBL" id="JARJLG010000214">
    <property type="protein sequence ID" value="KAJ7727118.1"/>
    <property type="molecule type" value="Genomic_DNA"/>
</dbReference>
<organism evidence="2 3">
    <name type="scientific">Mycena maculata</name>
    <dbReference type="NCBI Taxonomy" id="230809"/>
    <lineage>
        <taxon>Eukaryota</taxon>
        <taxon>Fungi</taxon>
        <taxon>Dikarya</taxon>
        <taxon>Basidiomycota</taxon>
        <taxon>Agaricomycotina</taxon>
        <taxon>Agaricomycetes</taxon>
        <taxon>Agaricomycetidae</taxon>
        <taxon>Agaricales</taxon>
        <taxon>Marasmiineae</taxon>
        <taxon>Mycenaceae</taxon>
        <taxon>Mycena</taxon>
    </lineage>
</organism>
<comment type="caution">
    <text evidence="2">The sequence shown here is derived from an EMBL/GenBank/DDBJ whole genome shotgun (WGS) entry which is preliminary data.</text>
</comment>
<proteinExistence type="predicted"/>
<dbReference type="Proteomes" id="UP001215280">
    <property type="component" value="Unassembled WGS sequence"/>
</dbReference>
<feature type="compositionally biased region" description="Polar residues" evidence="1">
    <location>
        <begin position="84"/>
        <end position="106"/>
    </location>
</feature>
<evidence type="ECO:0000313" key="2">
    <source>
        <dbReference type="EMBL" id="KAJ7727118.1"/>
    </source>
</evidence>
<keyword evidence="3" id="KW-1185">Reference proteome</keyword>
<sequence>MYVVVLGISDRSRVPARPTTVQGKPCCRCRGLLFANLILGHRSPPVARPSPSPRIDPATANDDNVTDYGGSVSSTATMSSVAAPQTTHPMSCSRTATPSSRSSLTTCAGPLEDSMPSRSGWNGPVSAQPRAQKQGRITCCCAPVMERAVPVAIFSAEESEAHIFATTSSGWVPSFIQKFITIPAVKTLTLSRAMNSKPHTTHNTINN</sequence>
<feature type="compositionally biased region" description="Low complexity" evidence="1">
    <location>
        <begin position="71"/>
        <end position="83"/>
    </location>
</feature>
<accession>A0AAD7HSA1</accession>
<protein>
    <submittedName>
        <fullName evidence="2">Uncharacterized protein</fullName>
    </submittedName>
</protein>
<evidence type="ECO:0000256" key="1">
    <source>
        <dbReference type="SAM" id="MobiDB-lite"/>
    </source>
</evidence>
<reference evidence="2" key="1">
    <citation type="submission" date="2023-03" db="EMBL/GenBank/DDBJ databases">
        <title>Massive genome expansion in bonnet fungi (Mycena s.s.) driven by repeated elements and novel gene families across ecological guilds.</title>
        <authorList>
            <consortium name="Lawrence Berkeley National Laboratory"/>
            <person name="Harder C.B."/>
            <person name="Miyauchi S."/>
            <person name="Viragh M."/>
            <person name="Kuo A."/>
            <person name="Thoen E."/>
            <person name="Andreopoulos B."/>
            <person name="Lu D."/>
            <person name="Skrede I."/>
            <person name="Drula E."/>
            <person name="Henrissat B."/>
            <person name="Morin E."/>
            <person name="Kohler A."/>
            <person name="Barry K."/>
            <person name="LaButti K."/>
            <person name="Morin E."/>
            <person name="Salamov A."/>
            <person name="Lipzen A."/>
            <person name="Mereny Z."/>
            <person name="Hegedus B."/>
            <person name="Baldrian P."/>
            <person name="Stursova M."/>
            <person name="Weitz H."/>
            <person name="Taylor A."/>
            <person name="Grigoriev I.V."/>
            <person name="Nagy L.G."/>
            <person name="Martin F."/>
            <person name="Kauserud H."/>
        </authorList>
    </citation>
    <scope>NUCLEOTIDE SEQUENCE</scope>
    <source>
        <strain evidence="2">CBHHK188m</strain>
    </source>
</reference>
<dbReference type="AlphaFoldDB" id="A0AAD7HSA1"/>
<evidence type="ECO:0000313" key="3">
    <source>
        <dbReference type="Proteomes" id="UP001215280"/>
    </source>
</evidence>